<organism evidence="1 2">
    <name type="scientific">Cuscuta campestris</name>
    <dbReference type="NCBI Taxonomy" id="132261"/>
    <lineage>
        <taxon>Eukaryota</taxon>
        <taxon>Viridiplantae</taxon>
        <taxon>Streptophyta</taxon>
        <taxon>Embryophyta</taxon>
        <taxon>Tracheophyta</taxon>
        <taxon>Spermatophyta</taxon>
        <taxon>Magnoliopsida</taxon>
        <taxon>eudicotyledons</taxon>
        <taxon>Gunneridae</taxon>
        <taxon>Pentapetalae</taxon>
        <taxon>asterids</taxon>
        <taxon>lamiids</taxon>
        <taxon>Solanales</taxon>
        <taxon>Convolvulaceae</taxon>
        <taxon>Cuscuteae</taxon>
        <taxon>Cuscuta</taxon>
        <taxon>Cuscuta subgen. Grammica</taxon>
        <taxon>Cuscuta sect. Cleistogrammica</taxon>
    </lineage>
</organism>
<dbReference type="AlphaFoldDB" id="A0A484MJM8"/>
<reference evidence="1 2" key="1">
    <citation type="submission" date="2018-04" db="EMBL/GenBank/DDBJ databases">
        <authorList>
            <person name="Vogel A."/>
        </authorList>
    </citation>
    <scope>NUCLEOTIDE SEQUENCE [LARGE SCALE GENOMIC DNA]</scope>
</reference>
<evidence type="ECO:0000313" key="1">
    <source>
        <dbReference type="EMBL" id="VFQ88246.1"/>
    </source>
</evidence>
<sequence length="70" mass="8194">MFPTKYRCLKLDWQLFDTSPQKAQHPICAAYLLLVVLIGPVEEPFTLIHARLHERNIKGVLNDAMFREKK</sequence>
<name>A0A484MJM8_9ASTE</name>
<evidence type="ECO:0000313" key="2">
    <source>
        <dbReference type="Proteomes" id="UP000595140"/>
    </source>
</evidence>
<proteinExistence type="predicted"/>
<protein>
    <submittedName>
        <fullName evidence="1">Uncharacterized protein</fullName>
    </submittedName>
</protein>
<dbReference type="EMBL" id="OOIL02003481">
    <property type="protein sequence ID" value="VFQ88246.1"/>
    <property type="molecule type" value="Genomic_DNA"/>
</dbReference>
<keyword evidence="2" id="KW-1185">Reference proteome</keyword>
<dbReference type="Proteomes" id="UP000595140">
    <property type="component" value="Unassembled WGS sequence"/>
</dbReference>
<accession>A0A484MJM8</accession>
<gene>
    <name evidence="1" type="ORF">CCAM_LOCUS30022</name>
</gene>